<dbReference type="Pfam" id="PF12730">
    <property type="entry name" value="ABC2_membrane_4"/>
    <property type="match status" value="1"/>
</dbReference>
<name>A0ABP8WNL3_9ACTN</name>
<feature type="transmembrane region" description="Helical" evidence="1">
    <location>
        <begin position="115"/>
        <end position="140"/>
    </location>
</feature>
<keyword evidence="1" id="KW-0472">Membrane</keyword>
<keyword evidence="3" id="KW-1185">Reference proteome</keyword>
<evidence type="ECO:0000313" key="3">
    <source>
        <dbReference type="Proteomes" id="UP001499974"/>
    </source>
</evidence>
<organism evidence="2 3">
    <name type="scientific">Nocardioides conyzicola</name>
    <dbReference type="NCBI Taxonomy" id="1651781"/>
    <lineage>
        <taxon>Bacteria</taxon>
        <taxon>Bacillati</taxon>
        <taxon>Actinomycetota</taxon>
        <taxon>Actinomycetes</taxon>
        <taxon>Propionibacteriales</taxon>
        <taxon>Nocardioidaceae</taxon>
        <taxon>Nocardioides</taxon>
    </lineage>
</organism>
<protein>
    <submittedName>
        <fullName evidence="2">ABC transporter permease subunit</fullName>
    </submittedName>
</protein>
<sequence>MTTSTHTRTGRVDGPVTQWGVIRSEWLKFRSLRSTVLVLAAAVVAMVVFGAVIAYNTRNPAGLDPEDVVASGPLQGYYLGQLLMAALGVLVVSSEYSSGMIRATFAAVPRRLPVLIGKTVVFTVVVGIAMVTASVVAFLVAQAVLSGYRPTYHLTEGSTLRVVVGTGIYLTLVGLIGSVLAWIVRSTPGALVATLAVILVVPILLELVFPSWGTYIAAYLPTGAGQSFSTNLPVPHALSPWTGLAVMAGWVVAGLVAAGVVLRRRDV</sequence>
<dbReference type="EMBL" id="BAABKM010000001">
    <property type="protein sequence ID" value="GAA4692050.1"/>
    <property type="molecule type" value="Genomic_DNA"/>
</dbReference>
<reference evidence="3" key="1">
    <citation type="journal article" date="2019" name="Int. J. Syst. Evol. Microbiol.">
        <title>The Global Catalogue of Microorganisms (GCM) 10K type strain sequencing project: providing services to taxonomists for standard genome sequencing and annotation.</title>
        <authorList>
            <consortium name="The Broad Institute Genomics Platform"/>
            <consortium name="The Broad Institute Genome Sequencing Center for Infectious Disease"/>
            <person name="Wu L."/>
            <person name="Ma J."/>
        </authorList>
    </citation>
    <scope>NUCLEOTIDE SEQUENCE [LARGE SCALE GENOMIC DNA]</scope>
    <source>
        <strain evidence="3">JCM 18531</strain>
    </source>
</reference>
<dbReference type="RefSeq" id="WP_345518636.1">
    <property type="nucleotide sequence ID" value="NZ_BAABKM010000001.1"/>
</dbReference>
<accession>A0ABP8WNL3</accession>
<comment type="caution">
    <text evidence="2">The sequence shown here is derived from an EMBL/GenBank/DDBJ whole genome shotgun (WGS) entry which is preliminary data.</text>
</comment>
<dbReference type="Proteomes" id="UP001499974">
    <property type="component" value="Unassembled WGS sequence"/>
</dbReference>
<feature type="transmembrane region" description="Helical" evidence="1">
    <location>
        <begin position="36"/>
        <end position="55"/>
    </location>
</feature>
<keyword evidence="1" id="KW-0812">Transmembrane</keyword>
<feature type="transmembrane region" description="Helical" evidence="1">
    <location>
        <begin position="238"/>
        <end position="262"/>
    </location>
</feature>
<keyword evidence="1" id="KW-1133">Transmembrane helix</keyword>
<proteinExistence type="predicted"/>
<evidence type="ECO:0000313" key="2">
    <source>
        <dbReference type="EMBL" id="GAA4692050.1"/>
    </source>
</evidence>
<feature type="transmembrane region" description="Helical" evidence="1">
    <location>
        <begin position="75"/>
        <end position="94"/>
    </location>
</feature>
<feature type="transmembrane region" description="Helical" evidence="1">
    <location>
        <begin position="191"/>
        <end position="218"/>
    </location>
</feature>
<gene>
    <name evidence="2" type="ORF">GCM10023349_03700</name>
</gene>
<evidence type="ECO:0000256" key="1">
    <source>
        <dbReference type="SAM" id="Phobius"/>
    </source>
</evidence>
<feature type="transmembrane region" description="Helical" evidence="1">
    <location>
        <begin position="160"/>
        <end position="184"/>
    </location>
</feature>